<feature type="compositionally biased region" description="Polar residues" evidence="1">
    <location>
        <begin position="515"/>
        <end position="524"/>
    </location>
</feature>
<comment type="caution">
    <text evidence="2">The sequence shown here is derived from an EMBL/GenBank/DDBJ whole genome shotgun (WGS) entry which is preliminary data.</text>
</comment>
<feature type="region of interest" description="Disordered" evidence="1">
    <location>
        <begin position="479"/>
        <end position="555"/>
    </location>
</feature>
<feature type="compositionally biased region" description="Basic and acidic residues" evidence="1">
    <location>
        <begin position="479"/>
        <end position="494"/>
    </location>
</feature>
<evidence type="ECO:0000256" key="1">
    <source>
        <dbReference type="SAM" id="MobiDB-lite"/>
    </source>
</evidence>
<dbReference type="Pfam" id="PF14441">
    <property type="entry name" value="OTT_1508_deam"/>
    <property type="match status" value="1"/>
</dbReference>
<dbReference type="EMBL" id="JASNWA010000007">
    <property type="protein sequence ID" value="KAK3172893.1"/>
    <property type="molecule type" value="Genomic_DNA"/>
</dbReference>
<keyword evidence="3" id="KW-1185">Reference proteome</keyword>
<protein>
    <submittedName>
        <fullName evidence="2">Uncharacterized protein</fullName>
    </submittedName>
</protein>
<dbReference type="InterPro" id="IPR027796">
    <property type="entry name" value="OTT_1508_deam-like"/>
</dbReference>
<dbReference type="AlphaFoldDB" id="A0AAD9Z8L0"/>
<dbReference type="Proteomes" id="UP001276659">
    <property type="component" value="Unassembled WGS sequence"/>
</dbReference>
<evidence type="ECO:0000313" key="2">
    <source>
        <dbReference type="EMBL" id="KAK3172893.1"/>
    </source>
</evidence>
<sequence length="688" mass="76599">MPAEQPLPVNTASKKDSIWRDINQSAFRKCIHDLAEKNDFPGNQKVHSHQEWKGRGIASNDRNHVLPFDVEERLANDFAFIAAAKKEVEAVSAVVLEEAADSQSLIVRLAANGTISEVVTSRLTSILATLQECARGLSRTLCREHTFDDVIDLNRGRIHARLQSKHFQLPKGSRKSNGRPLQREPLGPKLQALARQSKSKALKQDLAALCTTYSRVDDCTRGTDEEKELLRNVVRQSHDFCTPKGRTIKQTIAFYGFKGKNILEDKHIRQVNKLGRYWGLCVDIAEASKKHQGLFRNIQLQTIPKYETSNVPLPSKGKIPCFVHAEIQLLIYYTLHPDPNIVTPRVLGVSKSACYLCNLFILNHREFFITKTHGRLYPLWTLPDLAAYDETQRTKVRRVLAKIDQEIQKALEQPYKYRAWPIESYVHLASGFLSSPVPSDLGTVLSGANSDVTVAGPSGTKTPRALSLEAIPRSARAERLERRNLLKEVQDTRKVPGTPEEPPASSHPEPKRVSPVTTQPHPTNSPLLAAGPSTPPPPMTSPIPPSSPIPTPLAITRDDLPESRARIPVHQNPGLALSAAAELPSSPSSSSIQSWEYPIERTITTTSPFRSKHDKLSLTFEIEGTGHGNVAIAHFSGSKEPATGIPINLRAMKENEVLHFEREHEEDHLVLNLQHSGNQSTQIKLQWL</sequence>
<feature type="compositionally biased region" description="Pro residues" evidence="1">
    <location>
        <begin position="533"/>
        <end position="551"/>
    </location>
</feature>
<evidence type="ECO:0000313" key="3">
    <source>
        <dbReference type="Proteomes" id="UP001276659"/>
    </source>
</evidence>
<reference evidence="2" key="1">
    <citation type="submission" date="2022-11" db="EMBL/GenBank/DDBJ databases">
        <title>Chromosomal genome sequence assembly and mating type (MAT) locus characterization of the leprose asexual lichenized fungus Lepraria neglecta (Nyl.) Erichsen.</title>
        <authorList>
            <person name="Allen J.L."/>
            <person name="Pfeffer B."/>
        </authorList>
    </citation>
    <scope>NUCLEOTIDE SEQUENCE</scope>
    <source>
        <strain evidence="2">Allen 5258</strain>
    </source>
</reference>
<proteinExistence type="predicted"/>
<gene>
    <name evidence="2" type="ORF">OEA41_006219</name>
</gene>
<accession>A0AAD9Z8L0</accession>
<name>A0AAD9Z8L0_9LECA</name>
<organism evidence="2 3">
    <name type="scientific">Lepraria neglecta</name>
    <dbReference type="NCBI Taxonomy" id="209136"/>
    <lineage>
        <taxon>Eukaryota</taxon>
        <taxon>Fungi</taxon>
        <taxon>Dikarya</taxon>
        <taxon>Ascomycota</taxon>
        <taxon>Pezizomycotina</taxon>
        <taxon>Lecanoromycetes</taxon>
        <taxon>OSLEUM clade</taxon>
        <taxon>Lecanoromycetidae</taxon>
        <taxon>Lecanorales</taxon>
        <taxon>Lecanorineae</taxon>
        <taxon>Stereocaulaceae</taxon>
        <taxon>Lepraria</taxon>
    </lineage>
</organism>
<feature type="region of interest" description="Disordered" evidence="1">
    <location>
        <begin position="166"/>
        <end position="185"/>
    </location>
</feature>